<reference evidence="3" key="1">
    <citation type="submission" date="2023-03" db="UniProtKB">
        <authorList>
            <consortium name="WormBaseParasite"/>
        </authorList>
    </citation>
    <scope>IDENTIFICATION</scope>
</reference>
<proteinExistence type="predicted"/>
<feature type="region of interest" description="Disordered" evidence="1">
    <location>
        <begin position="85"/>
        <end position="105"/>
    </location>
</feature>
<organism evidence="2 3">
    <name type="scientific">Ascaris lumbricoides</name>
    <name type="common">Giant roundworm</name>
    <dbReference type="NCBI Taxonomy" id="6252"/>
    <lineage>
        <taxon>Eukaryota</taxon>
        <taxon>Metazoa</taxon>
        <taxon>Ecdysozoa</taxon>
        <taxon>Nematoda</taxon>
        <taxon>Chromadorea</taxon>
        <taxon>Rhabditida</taxon>
        <taxon>Spirurina</taxon>
        <taxon>Ascaridomorpha</taxon>
        <taxon>Ascaridoidea</taxon>
        <taxon>Ascarididae</taxon>
        <taxon>Ascaris</taxon>
    </lineage>
</organism>
<evidence type="ECO:0000313" key="3">
    <source>
        <dbReference type="WBParaSite" id="ALUE_0000873101-mRNA-1"/>
    </source>
</evidence>
<sequence length="265" mass="30087">MLAGVGTVFEDIDAENDDSLMKSWKIRVRLKMLAGVGTVFEDIDAENDDSLMKSWKIRSGQTDNFRPFLQWTNFNCNDRRAQNLQKAERRYERPECTQLPPNKTPTALNVNRKRRIDMLPWSLHVNELLMLILRAYNLISGDQRTKRNVQDLMAAWNQIDAAFSNIDQQKKAKANVKHPKGLYSNSDELQFTVFDVLRGSCKLPAYRCKFKSGMVKTPASNNAVLVVGDALSSRPGDAKAAMAIHSILQHSADYPIHDFPHSQHA</sequence>
<accession>A0A9J2PGJ0</accession>
<feature type="compositionally biased region" description="Basic and acidic residues" evidence="1">
    <location>
        <begin position="85"/>
        <end position="95"/>
    </location>
</feature>
<dbReference type="WBParaSite" id="ALUE_0000873101-mRNA-1">
    <property type="protein sequence ID" value="ALUE_0000873101-mRNA-1"/>
    <property type="gene ID" value="ALUE_0000873101"/>
</dbReference>
<evidence type="ECO:0000313" key="2">
    <source>
        <dbReference type="Proteomes" id="UP000036681"/>
    </source>
</evidence>
<dbReference type="Proteomes" id="UP000036681">
    <property type="component" value="Unplaced"/>
</dbReference>
<evidence type="ECO:0000256" key="1">
    <source>
        <dbReference type="SAM" id="MobiDB-lite"/>
    </source>
</evidence>
<name>A0A9J2PGJ0_ASCLU</name>
<keyword evidence="2" id="KW-1185">Reference proteome</keyword>
<dbReference type="AlphaFoldDB" id="A0A9J2PGJ0"/>
<protein>
    <submittedName>
        <fullName evidence="3">Uncharacterized protein</fullName>
    </submittedName>
</protein>